<dbReference type="EMBL" id="JASFZW010000003">
    <property type="protein sequence ID" value="KAK2079201.1"/>
    <property type="molecule type" value="Genomic_DNA"/>
</dbReference>
<dbReference type="Pfam" id="PF13414">
    <property type="entry name" value="TPR_11"/>
    <property type="match status" value="1"/>
</dbReference>
<dbReference type="PANTHER" id="PTHR46310:SF7">
    <property type="entry name" value="AMIDASE 1"/>
    <property type="match status" value="1"/>
</dbReference>
<feature type="domain" description="Amidase" evidence="2">
    <location>
        <begin position="16"/>
        <end position="68"/>
    </location>
</feature>
<organism evidence="3 4">
    <name type="scientific">Prototheca wickerhamii</name>
    <dbReference type="NCBI Taxonomy" id="3111"/>
    <lineage>
        <taxon>Eukaryota</taxon>
        <taxon>Viridiplantae</taxon>
        <taxon>Chlorophyta</taxon>
        <taxon>core chlorophytes</taxon>
        <taxon>Trebouxiophyceae</taxon>
        <taxon>Chlorellales</taxon>
        <taxon>Chlorellaceae</taxon>
        <taxon>Prototheca</taxon>
    </lineage>
</organism>
<feature type="repeat" description="TPR" evidence="1">
    <location>
        <begin position="417"/>
        <end position="450"/>
    </location>
</feature>
<dbReference type="Gene3D" id="3.90.1300.10">
    <property type="entry name" value="Amidase signature (AS) domain"/>
    <property type="match status" value="1"/>
</dbReference>
<evidence type="ECO:0000313" key="3">
    <source>
        <dbReference type="EMBL" id="KAK2079201.1"/>
    </source>
</evidence>
<dbReference type="Gene3D" id="1.25.40.10">
    <property type="entry name" value="Tetratricopeptide repeat domain"/>
    <property type="match status" value="1"/>
</dbReference>
<accession>A0AAD9MNP4</accession>
<evidence type="ECO:0000313" key="4">
    <source>
        <dbReference type="Proteomes" id="UP001255856"/>
    </source>
</evidence>
<dbReference type="Pfam" id="PF13181">
    <property type="entry name" value="TPR_8"/>
    <property type="match status" value="1"/>
</dbReference>
<keyword evidence="4" id="KW-1185">Reference proteome</keyword>
<dbReference type="InterPro" id="IPR019734">
    <property type="entry name" value="TPR_rpt"/>
</dbReference>
<dbReference type="SUPFAM" id="SSF48452">
    <property type="entry name" value="TPR-like"/>
    <property type="match status" value="1"/>
</dbReference>
<feature type="repeat" description="TPR" evidence="1">
    <location>
        <begin position="350"/>
        <end position="383"/>
    </location>
</feature>
<dbReference type="PROSITE" id="PS50005">
    <property type="entry name" value="TPR"/>
    <property type="match status" value="2"/>
</dbReference>
<dbReference type="InterPro" id="IPR023631">
    <property type="entry name" value="Amidase_dom"/>
</dbReference>
<evidence type="ECO:0000256" key="1">
    <source>
        <dbReference type="PROSITE-ProRule" id="PRU00339"/>
    </source>
</evidence>
<comment type="caution">
    <text evidence="3">The sequence shown here is derived from an EMBL/GenBank/DDBJ whole genome shotgun (WGS) entry which is preliminary data.</text>
</comment>
<dbReference type="AlphaFoldDB" id="A0AAD9MNP4"/>
<dbReference type="InterPro" id="IPR036928">
    <property type="entry name" value="AS_sf"/>
</dbReference>
<keyword evidence="1" id="KW-0802">TPR repeat</keyword>
<dbReference type="InterPro" id="IPR011990">
    <property type="entry name" value="TPR-like_helical_dom_sf"/>
</dbReference>
<dbReference type="Pfam" id="PF01425">
    <property type="entry name" value="Amidase"/>
    <property type="match status" value="1"/>
</dbReference>
<proteinExistence type="predicted"/>
<gene>
    <name evidence="3" type="ORF">QBZ16_002892</name>
</gene>
<name>A0AAD9MNP4_PROWI</name>
<dbReference type="SMART" id="SM00028">
    <property type="entry name" value="TPR"/>
    <property type="match status" value="3"/>
</dbReference>
<sequence length="472" mass="49356">MAVRVEWSASPACKLLNPQDKTRWHGGGEAAAAAAVSSGLVDVAVATDELGSCLIPAACCGAYCLRMTAPSLPGTDASASTASTAIFVRDESLLSRLAASPAPGILPAADAGVASYLVAVDLFAECCPATMACLPPVIQAVKRWAGNDQAQSLSLIEWIYHRMTGLRAFFDDGANHGSYGDGRTKAVLCALRKAGLAAVSPDEAERAKVQPLRAELASGLLAALQDGYIFVLPTTTGQPLPWPARRDADSAAMFESNAKAFQIFVSLAALAGVPQVTVPFADPTGIPLSISLLGLHRKDATLAAAAARLGPLVQEEVWRFHDTLDHRGPGGEASAAAPPPRGRAAAAAAAEACKGRGNAAFQAGRYEEALAHYSQAIDLDTSNAVCFNNRALVHLKLGQYGAAEADAEASLKLARTAKALLRRGSARMALGETRLAAEDFEQVLALEPNNRQARDELKAIQRFLGDQELRGL</sequence>
<dbReference type="PANTHER" id="PTHR46310">
    <property type="entry name" value="AMIDASE 1"/>
    <property type="match status" value="1"/>
</dbReference>
<evidence type="ECO:0000259" key="2">
    <source>
        <dbReference type="Pfam" id="PF01425"/>
    </source>
</evidence>
<dbReference type="SUPFAM" id="SSF75304">
    <property type="entry name" value="Amidase signature (AS) enzymes"/>
    <property type="match status" value="1"/>
</dbReference>
<reference evidence="3" key="1">
    <citation type="submission" date="2021-01" db="EMBL/GenBank/DDBJ databases">
        <authorList>
            <person name="Eckstrom K.M.E."/>
        </authorList>
    </citation>
    <scope>NUCLEOTIDE SEQUENCE</scope>
    <source>
        <strain evidence="3">UVCC 0001</strain>
    </source>
</reference>
<protein>
    <recommendedName>
        <fullName evidence="2">Amidase domain-containing protein</fullName>
    </recommendedName>
</protein>
<dbReference type="Proteomes" id="UP001255856">
    <property type="component" value="Unassembled WGS sequence"/>
</dbReference>